<name>A0A9Q5HQW8_SANBA</name>
<keyword evidence="3" id="KW-1185">Reference proteome</keyword>
<gene>
    <name evidence="2" type="ORF">A7U60_g8901</name>
</gene>
<evidence type="ECO:0000313" key="3">
    <source>
        <dbReference type="Proteomes" id="UP000757232"/>
    </source>
</evidence>
<sequence length="874" mass="96617">MWLHPVSWLVKTDASIGERKGDGPHPEKERRAGADHRIEDAPNKSANLDVLASVWKTQRSISYYYGLYKYSLNHIPSAALSSLRPSSLSLPQPWPLHIPFSHRGPHYTWHPNPTPQDLHRGEPLPIQSHLASSSAHAELVECEGKSCPLSVPSTPIWTCAANSSAGLPACSNCQERGLKCVDEFAEVKAVKLLRRGRRLQQVEAVYGKSAIDDDRRYVPLGAGIPQCIPRLRPEFFSSPFFHAFLTQRPIIDPFEFSYRFLKAQDGNLTALGSTGQLICLVLSAWAASFGINEAGEPEPHAGMQPTRIRKERTNMMAQELLQLIDAHGLLRKPSWDGVRVLLLTIPLTEDVQSPMERLAMYEAAINQVYTLCSLANVTTVNSGQGEYIDAAVRARIFWYAHVHEGITTGLRGGRLLLSEDDLDAFQATLPSIPLVDAYISQPVAVFSYACRYSKIPIRLSMICRQVHACLTGPKARQSNSIDASRLHEAWSGLANAWEALDSLRQFGTDDFLQPQEVERFIDGWQILIFECFNVIRESLKQRLVGCSGAVDTTFLSDGTVSRSPRFTQVAQLHTIAEARCRQYARLVVAIARTHLNSSFFEFDASLVRDGCFFAGVLLAGESGTEEEVSVCLQALRSMRWAFSKSVEREHTLNMVWERRMTSEGLRREDGELRRRDFSQSSGPSSFSSSMPSENRLRHPPPPLLIAHATDALHGSAPNTAVTEDGWTMISKMSPYGPHSHRSSSGSPPFVHAQKAEAIDTALMLAPPVNDPLYYQQTMTDMDTFAYSIVPNSSSSPPRSPHDFTPPRSSTGMSSSSASYPDNNSGYFDSTGTPLFTISPPGSARGAVDGTPNSSLPLDKPYHTNYNAGQFYVAP</sequence>
<dbReference type="EMBL" id="LNZH02000216">
    <property type="protein sequence ID" value="OCB84224.1"/>
    <property type="molecule type" value="Genomic_DNA"/>
</dbReference>
<feature type="region of interest" description="Disordered" evidence="1">
    <location>
        <begin position="14"/>
        <end position="38"/>
    </location>
</feature>
<evidence type="ECO:0000313" key="2">
    <source>
        <dbReference type="EMBL" id="OCB84224.1"/>
    </source>
</evidence>
<proteinExistence type="predicted"/>
<feature type="compositionally biased region" description="Polar residues" evidence="1">
    <location>
        <begin position="819"/>
        <end position="835"/>
    </location>
</feature>
<dbReference type="AlphaFoldDB" id="A0A9Q5HQW8"/>
<feature type="region of interest" description="Disordered" evidence="1">
    <location>
        <begin position="789"/>
        <end position="860"/>
    </location>
</feature>
<feature type="compositionally biased region" description="Basic and acidic residues" evidence="1">
    <location>
        <begin position="667"/>
        <end position="677"/>
    </location>
</feature>
<reference evidence="2" key="1">
    <citation type="submission" date="2016-06" db="EMBL/GenBank/DDBJ databases">
        <title>Draft Genome sequence of the fungus Inonotus baumii.</title>
        <authorList>
            <person name="Zhu H."/>
            <person name="Lin W."/>
        </authorList>
    </citation>
    <scope>NUCLEOTIDE SEQUENCE</scope>
    <source>
        <strain evidence="2">821</strain>
    </source>
</reference>
<protein>
    <recommendedName>
        <fullName evidence="4">Zn(2)-C6 fungal-type domain-containing protein</fullName>
    </recommendedName>
</protein>
<accession>A0A9Q5HQW8</accession>
<feature type="region of interest" description="Disordered" evidence="1">
    <location>
        <begin position="667"/>
        <end position="702"/>
    </location>
</feature>
<dbReference type="Proteomes" id="UP000757232">
    <property type="component" value="Unassembled WGS sequence"/>
</dbReference>
<comment type="caution">
    <text evidence="2">The sequence shown here is derived from an EMBL/GenBank/DDBJ whole genome shotgun (WGS) entry which is preliminary data.</text>
</comment>
<feature type="compositionally biased region" description="Low complexity" evidence="1">
    <location>
        <begin position="678"/>
        <end position="692"/>
    </location>
</feature>
<feature type="compositionally biased region" description="Basic and acidic residues" evidence="1">
    <location>
        <begin position="16"/>
        <end position="38"/>
    </location>
</feature>
<evidence type="ECO:0000256" key="1">
    <source>
        <dbReference type="SAM" id="MobiDB-lite"/>
    </source>
</evidence>
<dbReference type="OrthoDB" id="3263880at2759"/>
<evidence type="ECO:0008006" key="4">
    <source>
        <dbReference type="Google" id="ProtNLM"/>
    </source>
</evidence>
<organism evidence="2 3">
    <name type="scientific">Sanghuangporus baumii</name>
    <name type="common">Phellinus baumii</name>
    <dbReference type="NCBI Taxonomy" id="108892"/>
    <lineage>
        <taxon>Eukaryota</taxon>
        <taxon>Fungi</taxon>
        <taxon>Dikarya</taxon>
        <taxon>Basidiomycota</taxon>
        <taxon>Agaricomycotina</taxon>
        <taxon>Agaricomycetes</taxon>
        <taxon>Hymenochaetales</taxon>
        <taxon>Hymenochaetaceae</taxon>
        <taxon>Sanghuangporus</taxon>
    </lineage>
</organism>
<feature type="compositionally biased region" description="Low complexity" evidence="1">
    <location>
        <begin position="808"/>
        <end position="818"/>
    </location>
</feature>